<evidence type="ECO:0000313" key="3">
    <source>
        <dbReference type="Proteomes" id="UP000316360"/>
    </source>
</evidence>
<feature type="signal peptide" evidence="1">
    <location>
        <begin position="1"/>
        <end position="20"/>
    </location>
</feature>
<accession>A0A523RSA0</accession>
<feature type="chain" id="PRO_5021706432" evidence="1">
    <location>
        <begin position="21"/>
        <end position="206"/>
    </location>
</feature>
<sequence length="206" mass="23742">MKKRTSIMGVVLLATGLALYASTGSLSNEPAEFIKLLGEAESYFLAEDYDRASIALEKAQKILKQQIRLGRKTTPFVNLSTPENAVKSFLVSAVLDDEETARRCWSKRVPDYFVPMLVSAIQKEIERKLQEQLELGKGPELVKWVEKAFRYERIWTGVNSYYVWAIPPGEKRSESLQFRVVRENSDWKVLVFKAWEEEGWFKALTR</sequence>
<protein>
    <submittedName>
        <fullName evidence="2">Uncharacterized protein</fullName>
    </submittedName>
</protein>
<keyword evidence="1" id="KW-0732">Signal</keyword>
<proteinExistence type="predicted"/>
<organism evidence="2 3">
    <name type="scientific">Aerophobetes bacterium</name>
    <dbReference type="NCBI Taxonomy" id="2030807"/>
    <lineage>
        <taxon>Bacteria</taxon>
        <taxon>Candidatus Aerophobota</taxon>
    </lineage>
</organism>
<dbReference type="EMBL" id="SOKJ01000348">
    <property type="protein sequence ID" value="TET08596.1"/>
    <property type="molecule type" value="Genomic_DNA"/>
</dbReference>
<gene>
    <name evidence="2" type="ORF">E3J84_06080</name>
</gene>
<evidence type="ECO:0000256" key="1">
    <source>
        <dbReference type="SAM" id="SignalP"/>
    </source>
</evidence>
<reference evidence="2 3" key="1">
    <citation type="submission" date="2019-03" db="EMBL/GenBank/DDBJ databases">
        <title>Metabolic potential of uncultured bacteria and archaea associated with petroleum seepage in deep-sea sediments.</title>
        <authorList>
            <person name="Dong X."/>
            <person name="Hubert C."/>
        </authorList>
    </citation>
    <scope>NUCLEOTIDE SEQUENCE [LARGE SCALE GENOMIC DNA]</scope>
    <source>
        <strain evidence="2">E44_bin7</strain>
    </source>
</reference>
<evidence type="ECO:0000313" key="2">
    <source>
        <dbReference type="EMBL" id="TET08596.1"/>
    </source>
</evidence>
<comment type="caution">
    <text evidence="2">The sequence shown here is derived from an EMBL/GenBank/DDBJ whole genome shotgun (WGS) entry which is preliminary data.</text>
</comment>
<dbReference type="Proteomes" id="UP000316360">
    <property type="component" value="Unassembled WGS sequence"/>
</dbReference>
<name>A0A523RSA0_UNCAE</name>
<dbReference type="AlphaFoldDB" id="A0A523RSA0"/>